<proteinExistence type="predicted"/>
<dbReference type="Pfam" id="PF07714">
    <property type="entry name" value="PK_Tyr_Ser-Thr"/>
    <property type="match status" value="1"/>
</dbReference>
<evidence type="ECO:0000256" key="14">
    <source>
        <dbReference type="ARBA" id="ARBA00023136"/>
    </source>
</evidence>
<dbReference type="Gene3D" id="3.30.200.20">
    <property type="entry name" value="Phosphorylase Kinase, domain 1"/>
    <property type="match status" value="1"/>
</dbReference>
<dbReference type="FunFam" id="3.30.200.20:FF:000178">
    <property type="entry name" value="serine/threonine-protein kinase PBS1-like"/>
    <property type="match status" value="1"/>
</dbReference>
<dbReference type="CDD" id="cd14066">
    <property type="entry name" value="STKc_IRAK"/>
    <property type="match status" value="1"/>
</dbReference>
<dbReference type="InterPro" id="IPR001611">
    <property type="entry name" value="Leu-rich_rpt"/>
</dbReference>
<dbReference type="Gene3D" id="1.10.510.10">
    <property type="entry name" value="Transferase(Phosphotransferase) domain 1"/>
    <property type="match status" value="1"/>
</dbReference>
<name>A0A4S8KC53_MUSBA</name>
<comment type="catalytic activity">
    <reaction evidence="17">
        <text>L-seryl-[protein] + ATP = O-phospho-L-seryl-[protein] + ADP + H(+)</text>
        <dbReference type="Rhea" id="RHEA:17989"/>
        <dbReference type="Rhea" id="RHEA-COMP:9863"/>
        <dbReference type="Rhea" id="RHEA-COMP:11604"/>
        <dbReference type="ChEBI" id="CHEBI:15378"/>
        <dbReference type="ChEBI" id="CHEBI:29999"/>
        <dbReference type="ChEBI" id="CHEBI:30616"/>
        <dbReference type="ChEBI" id="CHEBI:83421"/>
        <dbReference type="ChEBI" id="CHEBI:456216"/>
        <dbReference type="EC" id="2.7.11.1"/>
    </reaction>
</comment>
<evidence type="ECO:0000256" key="16">
    <source>
        <dbReference type="ARBA" id="ARBA00047899"/>
    </source>
</evidence>
<evidence type="ECO:0000256" key="1">
    <source>
        <dbReference type="ARBA" id="ARBA00004167"/>
    </source>
</evidence>
<keyword evidence="23" id="KW-1185">Reference proteome</keyword>
<dbReference type="SUPFAM" id="SSF56112">
    <property type="entry name" value="Protein kinase-like (PK-like)"/>
    <property type="match status" value="1"/>
</dbReference>
<evidence type="ECO:0000313" key="22">
    <source>
        <dbReference type="EMBL" id="THU72700.1"/>
    </source>
</evidence>
<dbReference type="GO" id="GO:0016020">
    <property type="term" value="C:membrane"/>
    <property type="evidence" value="ECO:0007669"/>
    <property type="project" value="UniProtKB-SubCell"/>
</dbReference>
<evidence type="ECO:0000256" key="8">
    <source>
        <dbReference type="ARBA" id="ARBA00022729"/>
    </source>
</evidence>
<evidence type="ECO:0000256" key="6">
    <source>
        <dbReference type="ARBA" id="ARBA00022679"/>
    </source>
</evidence>
<dbReference type="Pfam" id="PF13855">
    <property type="entry name" value="LRR_8"/>
    <property type="match status" value="1"/>
</dbReference>
<evidence type="ECO:0000256" key="20">
    <source>
        <dbReference type="SAM" id="SignalP"/>
    </source>
</evidence>
<dbReference type="EC" id="2.7.11.1" evidence="2"/>
<evidence type="ECO:0000256" key="4">
    <source>
        <dbReference type="ARBA" id="ARBA00022553"/>
    </source>
</evidence>
<dbReference type="SMART" id="SM00220">
    <property type="entry name" value="S_TKc"/>
    <property type="match status" value="1"/>
</dbReference>
<accession>A0A4S8KC53</accession>
<dbReference type="PANTHER" id="PTHR45631:SF204">
    <property type="entry name" value="OS01G0810800 PROTEIN"/>
    <property type="match status" value="1"/>
</dbReference>
<evidence type="ECO:0000256" key="12">
    <source>
        <dbReference type="ARBA" id="ARBA00022840"/>
    </source>
</evidence>
<feature type="domain" description="Protein kinase" evidence="21">
    <location>
        <begin position="607"/>
        <end position="882"/>
    </location>
</feature>
<evidence type="ECO:0000256" key="2">
    <source>
        <dbReference type="ARBA" id="ARBA00012513"/>
    </source>
</evidence>
<keyword evidence="7 19" id="KW-0812">Transmembrane</keyword>
<reference evidence="22 23" key="1">
    <citation type="journal article" date="2019" name="Nat. Plants">
        <title>Genome sequencing of Musa balbisiana reveals subgenome evolution and function divergence in polyploid bananas.</title>
        <authorList>
            <person name="Yao X."/>
        </authorList>
    </citation>
    <scope>NUCLEOTIDE SEQUENCE [LARGE SCALE GENOMIC DNA]</scope>
    <source>
        <strain evidence="23">cv. DH-PKW</strain>
        <tissue evidence="22">Leaves</tissue>
    </source>
</reference>
<evidence type="ECO:0000256" key="15">
    <source>
        <dbReference type="ARBA" id="ARBA00023170"/>
    </source>
</evidence>
<dbReference type="InterPro" id="IPR011009">
    <property type="entry name" value="Kinase-like_dom_sf"/>
</dbReference>
<dbReference type="STRING" id="52838.A0A4S8KC53"/>
<protein>
    <recommendedName>
        <fullName evidence="2">non-specific serine/threonine protein kinase</fullName>
        <ecNumber evidence="2">2.7.11.1</ecNumber>
    </recommendedName>
</protein>
<keyword evidence="13 19" id="KW-1133">Transmembrane helix</keyword>
<evidence type="ECO:0000256" key="11">
    <source>
        <dbReference type="ARBA" id="ARBA00022777"/>
    </source>
</evidence>
<keyword evidence="3" id="KW-0723">Serine/threonine-protein kinase</keyword>
<evidence type="ECO:0000259" key="21">
    <source>
        <dbReference type="PROSITE" id="PS50011"/>
    </source>
</evidence>
<keyword evidence="4" id="KW-0597">Phosphoprotein</keyword>
<gene>
    <name evidence="22" type="ORF">C4D60_Mb04t14940</name>
</gene>
<dbReference type="SUPFAM" id="SSF52058">
    <property type="entry name" value="L domain-like"/>
    <property type="match status" value="1"/>
</dbReference>
<evidence type="ECO:0000313" key="23">
    <source>
        <dbReference type="Proteomes" id="UP000317650"/>
    </source>
</evidence>
<evidence type="ECO:0000256" key="5">
    <source>
        <dbReference type="ARBA" id="ARBA00022614"/>
    </source>
</evidence>
<keyword evidence="9" id="KW-0677">Repeat</keyword>
<dbReference type="InterPro" id="IPR008271">
    <property type="entry name" value="Ser/Thr_kinase_AS"/>
</dbReference>
<dbReference type="InterPro" id="IPR000719">
    <property type="entry name" value="Prot_kinase_dom"/>
</dbReference>
<dbReference type="FunFam" id="1.10.510.10:FF:000146">
    <property type="entry name" value="LRR receptor-like serine/threonine-protein kinase IOS1"/>
    <property type="match status" value="1"/>
</dbReference>
<evidence type="ECO:0000256" key="18">
    <source>
        <dbReference type="SAM" id="MobiDB-lite"/>
    </source>
</evidence>
<dbReference type="Pfam" id="PF12819">
    <property type="entry name" value="Malectin_like"/>
    <property type="match status" value="1"/>
</dbReference>
<evidence type="ECO:0000256" key="10">
    <source>
        <dbReference type="ARBA" id="ARBA00022741"/>
    </source>
</evidence>
<feature type="transmembrane region" description="Helical" evidence="19">
    <location>
        <begin position="536"/>
        <end position="557"/>
    </location>
</feature>
<evidence type="ECO:0000256" key="9">
    <source>
        <dbReference type="ARBA" id="ARBA00022737"/>
    </source>
</evidence>
<evidence type="ECO:0000256" key="17">
    <source>
        <dbReference type="ARBA" id="ARBA00048679"/>
    </source>
</evidence>
<dbReference type="AlphaFoldDB" id="A0A4S8KC53"/>
<keyword evidence="12" id="KW-0067">ATP-binding</keyword>
<keyword evidence="8 20" id="KW-0732">Signal</keyword>
<comment type="subcellular location">
    <subcellularLocation>
        <location evidence="1">Membrane</location>
        <topology evidence="1">Single-pass membrane protein</topology>
    </subcellularLocation>
</comment>
<keyword evidence="14 19" id="KW-0472">Membrane</keyword>
<keyword evidence="5" id="KW-0433">Leucine-rich repeat</keyword>
<feature type="chain" id="PRO_5020897543" description="non-specific serine/threonine protein kinase" evidence="20">
    <location>
        <begin position="21"/>
        <end position="917"/>
    </location>
</feature>
<comment type="catalytic activity">
    <reaction evidence="16">
        <text>L-threonyl-[protein] + ATP = O-phospho-L-threonyl-[protein] + ADP + H(+)</text>
        <dbReference type="Rhea" id="RHEA:46608"/>
        <dbReference type="Rhea" id="RHEA-COMP:11060"/>
        <dbReference type="Rhea" id="RHEA-COMP:11605"/>
        <dbReference type="ChEBI" id="CHEBI:15378"/>
        <dbReference type="ChEBI" id="CHEBI:30013"/>
        <dbReference type="ChEBI" id="CHEBI:30616"/>
        <dbReference type="ChEBI" id="CHEBI:61977"/>
        <dbReference type="ChEBI" id="CHEBI:456216"/>
        <dbReference type="EC" id="2.7.11.1"/>
    </reaction>
</comment>
<feature type="signal peptide" evidence="20">
    <location>
        <begin position="1"/>
        <end position="20"/>
    </location>
</feature>
<feature type="compositionally biased region" description="Polar residues" evidence="18">
    <location>
        <begin position="576"/>
        <end position="587"/>
    </location>
</feature>
<feature type="region of interest" description="Disordered" evidence="18">
    <location>
        <begin position="568"/>
        <end position="587"/>
    </location>
</feature>
<evidence type="ECO:0000256" key="19">
    <source>
        <dbReference type="SAM" id="Phobius"/>
    </source>
</evidence>
<keyword evidence="6" id="KW-0808">Transferase</keyword>
<dbReference type="GO" id="GO:0004674">
    <property type="term" value="F:protein serine/threonine kinase activity"/>
    <property type="evidence" value="ECO:0007669"/>
    <property type="project" value="UniProtKB-KW"/>
</dbReference>
<organism evidence="22 23">
    <name type="scientific">Musa balbisiana</name>
    <name type="common">Banana</name>
    <dbReference type="NCBI Taxonomy" id="52838"/>
    <lineage>
        <taxon>Eukaryota</taxon>
        <taxon>Viridiplantae</taxon>
        <taxon>Streptophyta</taxon>
        <taxon>Embryophyta</taxon>
        <taxon>Tracheophyta</taxon>
        <taxon>Spermatophyta</taxon>
        <taxon>Magnoliopsida</taxon>
        <taxon>Liliopsida</taxon>
        <taxon>Zingiberales</taxon>
        <taxon>Musaceae</taxon>
        <taxon>Musa</taxon>
    </lineage>
</organism>
<dbReference type="InterPro" id="IPR032675">
    <property type="entry name" value="LRR_dom_sf"/>
</dbReference>
<dbReference type="EMBL" id="PYDT01000001">
    <property type="protein sequence ID" value="THU72700.1"/>
    <property type="molecule type" value="Genomic_DNA"/>
</dbReference>
<dbReference type="PROSITE" id="PS00108">
    <property type="entry name" value="PROTEIN_KINASE_ST"/>
    <property type="match status" value="1"/>
</dbReference>
<keyword evidence="15" id="KW-0675">Receptor</keyword>
<comment type="caution">
    <text evidence="22">The sequence shown here is derived from an EMBL/GenBank/DDBJ whole genome shotgun (WGS) entry which is preliminary data.</text>
</comment>
<keyword evidence="11" id="KW-0418">Kinase</keyword>
<dbReference type="GO" id="GO:0005524">
    <property type="term" value="F:ATP binding"/>
    <property type="evidence" value="ECO:0007669"/>
    <property type="project" value="UniProtKB-KW"/>
</dbReference>
<evidence type="ECO:0000256" key="7">
    <source>
        <dbReference type="ARBA" id="ARBA00022692"/>
    </source>
</evidence>
<dbReference type="Proteomes" id="UP000317650">
    <property type="component" value="Chromosome 4"/>
</dbReference>
<dbReference type="InterPro" id="IPR001245">
    <property type="entry name" value="Ser-Thr/Tyr_kinase_cat_dom"/>
</dbReference>
<dbReference type="Gene3D" id="3.80.10.10">
    <property type="entry name" value="Ribonuclease Inhibitor"/>
    <property type="match status" value="1"/>
</dbReference>
<dbReference type="PROSITE" id="PS50011">
    <property type="entry name" value="PROTEIN_KINASE_DOM"/>
    <property type="match status" value="1"/>
</dbReference>
<evidence type="ECO:0000256" key="3">
    <source>
        <dbReference type="ARBA" id="ARBA00022527"/>
    </source>
</evidence>
<dbReference type="InterPro" id="IPR024788">
    <property type="entry name" value="Malectin-like_Carb-bd_dom"/>
</dbReference>
<evidence type="ECO:0000256" key="13">
    <source>
        <dbReference type="ARBA" id="ARBA00022989"/>
    </source>
</evidence>
<dbReference type="FunFam" id="3.80.10.10:FF:000129">
    <property type="entry name" value="Leucine-rich repeat receptor-like kinase"/>
    <property type="match status" value="1"/>
</dbReference>
<keyword evidence="10" id="KW-0547">Nucleotide-binding</keyword>
<sequence length="917" mass="102074">MLDRFLLLFALSLMLALVNSQQPSTAGFISIDCGNANSKYLDPITKISYVSDDQFISAGSNFDISSEHINSTVPTRELNLRSFPDGLRNCYRLKNVSQNRAYLVRATFMHGNYDGKNNLPTKFDLHIGVNYWKTIIISDPSAIYTVEALSYATANLTSVCLINTGSGTPFISSLELRPLRNGLYGEYVNASQSVVLVTRRDMGASDNVRFPDDPYDRVWNPSNDPSWVTLSTDLKVDNADDLFEPPITVLQTAVTPATGRQLDFSLDAASPDDKLYHVLYFTELQALTGNATRVFNITRNGETRFSWYTPPYLSYGYIYNTEPFEGYSRYQYVLDATSNSTLPPIINAFEVYSLMHLTQAATDSGDVDAMEEIKLQYQIKRNWMGDPCAPKSYTWDGLNCVYSPDYPRITSVNLSSGGLTGEISRSFAMLKDIKSLYLSHNKLNGPIPDSLGSLSALQVLDLSCNNLTGTIPDSLGYLSSLQVLNLSGNNFNAYVPDNLRKKSDVGLITFRHDKIDCTIVPSPVPTSDNKKTKTPIILIPSVVGALLLLVAVVVFIVRRSRKLQGRASDDSVQPCVDQSQQRPDSTKQQVLFESRKFTYKELENITNNFSRVMGKGGFGMVYHGCLETGKQVAIKMRSLSSQQGMMEFLAEAQNLTKIYHRNLVSLVGYCVDKNCLALVYEYMQRGSLHENLQDKAGRAKALNWGQRLRIALDAAQGLEYMHKGCRPPIIHRDIKTSNILLSEGLEARIADFGLSKSFHSDDQTHVSTKMVVGTPGYIDPEYHRTYQLTDKSDVYSFGIVLLELITGRPPIVPGPGNIHIMQWIAPSLSSGNIDEIVDENLQGKYDPTSAWKILELALKCTADKGSQRPTMFEVVMLLKSCLEQEIDSYKSENIYSKGFNVSQETASDIGPFGPSAR</sequence>
<dbReference type="PANTHER" id="PTHR45631">
    <property type="entry name" value="OS07G0107800 PROTEIN-RELATED"/>
    <property type="match status" value="1"/>
</dbReference>